<comment type="caution">
    <text evidence="2">The sequence shown here is derived from an EMBL/GenBank/DDBJ whole genome shotgun (WGS) entry which is preliminary data.</text>
</comment>
<keyword evidence="1" id="KW-0812">Transmembrane</keyword>
<keyword evidence="1" id="KW-1133">Transmembrane helix</keyword>
<accession>A0AAV9D0B7</accession>
<dbReference type="EMBL" id="JAUJYO010000016">
    <property type="protein sequence ID" value="KAK1294966.1"/>
    <property type="molecule type" value="Genomic_DNA"/>
</dbReference>
<gene>
    <name evidence="2" type="ORF">QJS10_CPA16g01265</name>
</gene>
<reference evidence="2" key="1">
    <citation type="journal article" date="2023" name="Nat. Commun.">
        <title>Diploid and tetraploid genomes of Acorus and the evolution of monocots.</title>
        <authorList>
            <person name="Ma L."/>
            <person name="Liu K.W."/>
            <person name="Li Z."/>
            <person name="Hsiao Y.Y."/>
            <person name="Qi Y."/>
            <person name="Fu T."/>
            <person name="Tang G.D."/>
            <person name="Zhang D."/>
            <person name="Sun W.H."/>
            <person name="Liu D.K."/>
            <person name="Li Y."/>
            <person name="Chen G.Z."/>
            <person name="Liu X.D."/>
            <person name="Liao X.Y."/>
            <person name="Jiang Y.T."/>
            <person name="Yu X."/>
            <person name="Hao Y."/>
            <person name="Huang J."/>
            <person name="Zhao X.W."/>
            <person name="Ke S."/>
            <person name="Chen Y.Y."/>
            <person name="Wu W.L."/>
            <person name="Hsu J.L."/>
            <person name="Lin Y.F."/>
            <person name="Huang M.D."/>
            <person name="Li C.Y."/>
            <person name="Huang L."/>
            <person name="Wang Z.W."/>
            <person name="Zhao X."/>
            <person name="Zhong W.Y."/>
            <person name="Peng D.H."/>
            <person name="Ahmad S."/>
            <person name="Lan S."/>
            <person name="Zhang J.S."/>
            <person name="Tsai W.C."/>
            <person name="Van de Peer Y."/>
            <person name="Liu Z.J."/>
        </authorList>
    </citation>
    <scope>NUCLEOTIDE SEQUENCE</scope>
    <source>
        <strain evidence="2">CP</strain>
    </source>
</reference>
<feature type="transmembrane region" description="Helical" evidence="1">
    <location>
        <begin position="16"/>
        <end position="39"/>
    </location>
</feature>
<sequence length="52" mass="5727">MAPPSTIYEAMGHGGGVLFCMIIIWLSVISWITFAWGGGDRGARLSRRRGHH</sequence>
<dbReference type="AlphaFoldDB" id="A0AAV9D0B7"/>
<reference evidence="2" key="2">
    <citation type="submission" date="2023-06" db="EMBL/GenBank/DDBJ databases">
        <authorList>
            <person name="Ma L."/>
            <person name="Liu K.-W."/>
            <person name="Li Z."/>
            <person name="Hsiao Y.-Y."/>
            <person name="Qi Y."/>
            <person name="Fu T."/>
            <person name="Tang G."/>
            <person name="Zhang D."/>
            <person name="Sun W.-H."/>
            <person name="Liu D.-K."/>
            <person name="Li Y."/>
            <person name="Chen G.-Z."/>
            <person name="Liu X.-D."/>
            <person name="Liao X.-Y."/>
            <person name="Jiang Y.-T."/>
            <person name="Yu X."/>
            <person name="Hao Y."/>
            <person name="Huang J."/>
            <person name="Zhao X.-W."/>
            <person name="Ke S."/>
            <person name="Chen Y.-Y."/>
            <person name="Wu W.-L."/>
            <person name="Hsu J.-L."/>
            <person name="Lin Y.-F."/>
            <person name="Huang M.-D."/>
            <person name="Li C.-Y."/>
            <person name="Huang L."/>
            <person name="Wang Z.-W."/>
            <person name="Zhao X."/>
            <person name="Zhong W.-Y."/>
            <person name="Peng D.-H."/>
            <person name="Ahmad S."/>
            <person name="Lan S."/>
            <person name="Zhang J.-S."/>
            <person name="Tsai W.-C."/>
            <person name="Van De Peer Y."/>
            <person name="Liu Z.-J."/>
        </authorList>
    </citation>
    <scope>NUCLEOTIDE SEQUENCE</scope>
    <source>
        <strain evidence="2">CP</strain>
        <tissue evidence="2">Leaves</tissue>
    </source>
</reference>
<organism evidence="2 3">
    <name type="scientific">Acorus calamus</name>
    <name type="common">Sweet flag</name>
    <dbReference type="NCBI Taxonomy" id="4465"/>
    <lineage>
        <taxon>Eukaryota</taxon>
        <taxon>Viridiplantae</taxon>
        <taxon>Streptophyta</taxon>
        <taxon>Embryophyta</taxon>
        <taxon>Tracheophyta</taxon>
        <taxon>Spermatophyta</taxon>
        <taxon>Magnoliopsida</taxon>
        <taxon>Liliopsida</taxon>
        <taxon>Acoraceae</taxon>
        <taxon>Acorus</taxon>
    </lineage>
</organism>
<name>A0AAV9D0B7_ACOCL</name>
<protein>
    <submittedName>
        <fullName evidence="2">Uncharacterized protein</fullName>
    </submittedName>
</protein>
<proteinExistence type="predicted"/>
<keyword evidence="3" id="KW-1185">Reference proteome</keyword>
<evidence type="ECO:0000313" key="3">
    <source>
        <dbReference type="Proteomes" id="UP001180020"/>
    </source>
</evidence>
<evidence type="ECO:0000256" key="1">
    <source>
        <dbReference type="SAM" id="Phobius"/>
    </source>
</evidence>
<evidence type="ECO:0000313" key="2">
    <source>
        <dbReference type="EMBL" id="KAK1294966.1"/>
    </source>
</evidence>
<keyword evidence="1" id="KW-0472">Membrane</keyword>
<dbReference type="Proteomes" id="UP001180020">
    <property type="component" value="Unassembled WGS sequence"/>
</dbReference>